<evidence type="ECO:0000313" key="1">
    <source>
        <dbReference type="EMBL" id="EXC35965.1"/>
    </source>
</evidence>
<evidence type="ECO:0000313" key="2">
    <source>
        <dbReference type="Proteomes" id="UP000030645"/>
    </source>
</evidence>
<proteinExistence type="predicted"/>
<sequence>MENVFWKSVSSGKNSETLENSRLNKASQWRIEKRGSDIEPIHESFDSKRFQRKFHRKLSSNRLL</sequence>
<dbReference type="AlphaFoldDB" id="W9SDP6"/>
<dbReference type="EMBL" id="KE619453">
    <property type="protein sequence ID" value="EXC35965.1"/>
    <property type="molecule type" value="Genomic_DNA"/>
</dbReference>
<name>W9SDP6_9ROSA</name>
<protein>
    <submittedName>
        <fullName evidence="1">Uncharacterized protein</fullName>
    </submittedName>
</protein>
<keyword evidence="2" id="KW-1185">Reference proteome</keyword>
<accession>W9SDP6</accession>
<organism evidence="1 2">
    <name type="scientific">Morus notabilis</name>
    <dbReference type="NCBI Taxonomy" id="981085"/>
    <lineage>
        <taxon>Eukaryota</taxon>
        <taxon>Viridiplantae</taxon>
        <taxon>Streptophyta</taxon>
        <taxon>Embryophyta</taxon>
        <taxon>Tracheophyta</taxon>
        <taxon>Spermatophyta</taxon>
        <taxon>Magnoliopsida</taxon>
        <taxon>eudicotyledons</taxon>
        <taxon>Gunneridae</taxon>
        <taxon>Pentapetalae</taxon>
        <taxon>rosids</taxon>
        <taxon>fabids</taxon>
        <taxon>Rosales</taxon>
        <taxon>Moraceae</taxon>
        <taxon>Moreae</taxon>
        <taxon>Morus</taxon>
    </lineage>
</organism>
<gene>
    <name evidence="1" type="ORF">L484_000531</name>
</gene>
<reference evidence="2" key="1">
    <citation type="submission" date="2013-01" db="EMBL/GenBank/DDBJ databases">
        <title>Draft Genome Sequence of a Mulberry Tree, Morus notabilis C.K. Schneid.</title>
        <authorList>
            <person name="He N."/>
            <person name="Zhao S."/>
        </authorList>
    </citation>
    <scope>NUCLEOTIDE SEQUENCE</scope>
</reference>
<dbReference type="Proteomes" id="UP000030645">
    <property type="component" value="Unassembled WGS sequence"/>
</dbReference>